<evidence type="ECO:0000313" key="2">
    <source>
        <dbReference type="Proteomes" id="UP000664940"/>
    </source>
</evidence>
<dbReference type="Proteomes" id="UP000664940">
    <property type="component" value="Unassembled WGS sequence"/>
</dbReference>
<proteinExistence type="predicted"/>
<evidence type="ECO:0000313" key="1">
    <source>
        <dbReference type="EMBL" id="KAF6099750.1"/>
    </source>
</evidence>
<reference evidence="1 2" key="1">
    <citation type="journal article" date="2020" name="Nature">
        <title>Six reference-quality genomes reveal evolution of bat adaptations.</title>
        <authorList>
            <person name="Jebb D."/>
            <person name="Huang Z."/>
            <person name="Pippel M."/>
            <person name="Hughes G.M."/>
            <person name="Lavrichenko K."/>
            <person name="Devanna P."/>
            <person name="Winkler S."/>
            <person name="Jermiin L.S."/>
            <person name="Skirmuntt E.C."/>
            <person name="Katzourakis A."/>
            <person name="Burkitt-Gray L."/>
            <person name="Ray D.A."/>
            <person name="Sullivan K.A.M."/>
            <person name="Roscito J.G."/>
            <person name="Kirilenko B.M."/>
            <person name="Davalos L.M."/>
            <person name="Corthals A.P."/>
            <person name="Power M.L."/>
            <person name="Jones G."/>
            <person name="Ransome R.D."/>
            <person name="Dechmann D.K.N."/>
            <person name="Locatelli A.G."/>
            <person name="Puechmaille S.J."/>
            <person name="Fedrigo O."/>
            <person name="Jarvis E.D."/>
            <person name="Hiller M."/>
            <person name="Vernes S.C."/>
            <person name="Myers E.W."/>
            <person name="Teeling E.C."/>
        </authorList>
    </citation>
    <scope>NUCLEOTIDE SEQUENCE [LARGE SCALE GENOMIC DNA]</scope>
    <source>
        <strain evidence="1">Bat1K_MPI-CBG_1</strain>
    </source>
</reference>
<name>A0A833ZTQ4_9CHIR</name>
<protein>
    <submittedName>
        <fullName evidence="1">Uncharacterized protein</fullName>
    </submittedName>
</protein>
<gene>
    <name evidence="1" type="ORF">HJG60_011488</name>
</gene>
<dbReference type="AlphaFoldDB" id="A0A833ZTQ4"/>
<accession>A0A833ZTQ4</accession>
<organism evidence="1 2">
    <name type="scientific">Phyllostomus discolor</name>
    <name type="common">pale spear-nosed bat</name>
    <dbReference type="NCBI Taxonomy" id="89673"/>
    <lineage>
        <taxon>Eukaryota</taxon>
        <taxon>Metazoa</taxon>
        <taxon>Chordata</taxon>
        <taxon>Craniata</taxon>
        <taxon>Vertebrata</taxon>
        <taxon>Euteleostomi</taxon>
        <taxon>Mammalia</taxon>
        <taxon>Eutheria</taxon>
        <taxon>Laurasiatheria</taxon>
        <taxon>Chiroptera</taxon>
        <taxon>Yangochiroptera</taxon>
        <taxon>Phyllostomidae</taxon>
        <taxon>Phyllostominae</taxon>
        <taxon>Phyllostomus</taxon>
    </lineage>
</organism>
<dbReference type="EMBL" id="JABVXQ010000007">
    <property type="protein sequence ID" value="KAF6099750.1"/>
    <property type="molecule type" value="Genomic_DNA"/>
</dbReference>
<comment type="caution">
    <text evidence="1">The sequence shown here is derived from an EMBL/GenBank/DDBJ whole genome shotgun (WGS) entry which is preliminary data.</text>
</comment>
<sequence length="143" mass="16224">MLCPAAQLPPRWVCLLPSHAWGPLATTCLPRFHPLLSCAPGSTSCLLRAQGLPAATFFCCDPSLPCCPTPLPLPVWMNVCISICWLLDFHTVQFSVSYGSYFVSKFLSLFWLCEKAQCVYLHLHLGQKFFSHFFKLDRFSSWY</sequence>